<evidence type="ECO:0000256" key="7">
    <source>
        <dbReference type="ARBA" id="ARBA00023136"/>
    </source>
</evidence>
<dbReference type="AlphaFoldDB" id="A0A7S2RKG2"/>
<evidence type="ECO:0000313" key="11">
    <source>
        <dbReference type="EMBL" id="CAD9673728.1"/>
    </source>
</evidence>
<keyword evidence="4 8" id="KW-0812">Transmembrane</keyword>
<evidence type="ECO:0000256" key="8">
    <source>
        <dbReference type="PROSITE-ProRule" id="PRU00282"/>
    </source>
</evidence>
<comment type="subcellular location">
    <subcellularLocation>
        <location evidence="1">Membrane</location>
        <topology evidence="1">Multi-pass membrane protein</topology>
    </subcellularLocation>
</comment>
<reference evidence="11" key="1">
    <citation type="submission" date="2021-01" db="EMBL/GenBank/DDBJ databases">
        <authorList>
            <person name="Corre E."/>
            <person name="Pelletier E."/>
            <person name="Niang G."/>
            <person name="Scheremetjew M."/>
            <person name="Finn R."/>
            <person name="Kale V."/>
            <person name="Holt S."/>
            <person name="Cochrane G."/>
            <person name="Meng A."/>
            <person name="Brown T."/>
            <person name="Cohen L."/>
        </authorList>
    </citation>
    <scope>NUCLEOTIDE SEQUENCE</scope>
    <source>
        <strain evidence="11">NY070348D</strain>
    </source>
</reference>
<organism evidence="11">
    <name type="scientific">Mucochytrium quahogii</name>
    <dbReference type="NCBI Taxonomy" id="96639"/>
    <lineage>
        <taxon>Eukaryota</taxon>
        <taxon>Sar</taxon>
        <taxon>Stramenopiles</taxon>
        <taxon>Bigyra</taxon>
        <taxon>Labyrinthulomycetes</taxon>
        <taxon>Thraustochytrida</taxon>
        <taxon>Thraustochytriidae</taxon>
        <taxon>Mucochytrium</taxon>
    </lineage>
</organism>
<evidence type="ECO:0000256" key="10">
    <source>
        <dbReference type="SAM" id="Phobius"/>
    </source>
</evidence>
<evidence type="ECO:0000256" key="5">
    <source>
        <dbReference type="ARBA" id="ARBA00022737"/>
    </source>
</evidence>
<keyword evidence="6 10" id="KW-1133">Transmembrane helix</keyword>
<evidence type="ECO:0000256" key="4">
    <source>
        <dbReference type="ARBA" id="ARBA00022692"/>
    </source>
</evidence>
<evidence type="ECO:0000256" key="3">
    <source>
        <dbReference type="ARBA" id="ARBA00022448"/>
    </source>
</evidence>
<dbReference type="InterPro" id="IPR018108">
    <property type="entry name" value="MCP_transmembrane"/>
</dbReference>
<dbReference type="InterPro" id="IPR023395">
    <property type="entry name" value="MCP_dom_sf"/>
</dbReference>
<evidence type="ECO:0000256" key="6">
    <source>
        <dbReference type="ARBA" id="ARBA00022989"/>
    </source>
</evidence>
<protein>
    <recommendedName>
        <fullName evidence="12">Mitochondrial folate transporter/carrier</fullName>
    </recommendedName>
</protein>
<dbReference type="InterPro" id="IPR044712">
    <property type="entry name" value="SLC25A32-like"/>
</dbReference>
<keyword evidence="5" id="KW-0677">Repeat</keyword>
<feature type="repeat" description="Solcar" evidence="8">
    <location>
        <begin position="104"/>
        <end position="190"/>
    </location>
</feature>
<dbReference type="PANTHER" id="PTHR45683">
    <property type="entry name" value="MITOCHONDRIAL NICOTINAMIDE ADENINE DINUCLEOTIDE TRANSPORTER 1-RELATED-RELATED"/>
    <property type="match status" value="1"/>
</dbReference>
<comment type="similarity">
    <text evidence="2 9">Belongs to the mitochondrial carrier (TC 2.A.29) family.</text>
</comment>
<sequence>MSKDGGIALGSGLLAGFVTTVSLHPLDLIKTRFQVDETRGKGSLFNRGAGVLKEAYRVSTESGIRGLYRGLLPSVMGSSASWGIYFMLYESLKRTLEPNPGQRLTSMQYLLASAAAGGVTTCFTNPIWLVKTRMELQRPGQEPYRGVVDAFSKIVRTEGIAGLYKGIVPALFLVSNGGVQFMVYEELKIYFGGDSDMGAGQYMLLGAVSKCVASTLTYPTQVVKTRMQQHGSSYVSTLESLRTIVARQGVFGLYQGLIPNLLRVMPSSGLTFATYELCKKYLTGEVAERG</sequence>
<dbReference type="GO" id="GO:0055085">
    <property type="term" value="P:transmembrane transport"/>
    <property type="evidence" value="ECO:0007669"/>
    <property type="project" value="InterPro"/>
</dbReference>
<dbReference type="SUPFAM" id="SSF103506">
    <property type="entry name" value="Mitochondrial carrier"/>
    <property type="match status" value="1"/>
</dbReference>
<name>A0A7S2RKG2_9STRA</name>
<evidence type="ECO:0000256" key="2">
    <source>
        <dbReference type="ARBA" id="ARBA00006375"/>
    </source>
</evidence>
<feature type="transmembrane region" description="Helical" evidence="10">
    <location>
        <begin position="67"/>
        <end position="89"/>
    </location>
</feature>
<dbReference type="Gene3D" id="1.50.40.10">
    <property type="entry name" value="Mitochondrial carrier domain"/>
    <property type="match status" value="1"/>
</dbReference>
<dbReference type="EMBL" id="HBHK01007228">
    <property type="protein sequence ID" value="CAD9673728.1"/>
    <property type="molecule type" value="Transcribed_RNA"/>
</dbReference>
<dbReference type="GO" id="GO:0006862">
    <property type="term" value="P:nucleotide transport"/>
    <property type="evidence" value="ECO:0007669"/>
    <property type="project" value="InterPro"/>
</dbReference>
<feature type="transmembrane region" description="Helical" evidence="10">
    <location>
        <begin position="6"/>
        <end position="26"/>
    </location>
</feature>
<keyword evidence="7 8" id="KW-0472">Membrane</keyword>
<keyword evidence="3 9" id="KW-0813">Transport</keyword>
<evidence type="ECO:0000256" key="9">
    <source>
        <dbReference type="RuleBase" id="RU000488"/>
    </source>
</evidence>
<dbReference type="GO" id="GO:0016020">
    <property type="term" value="C:membrane"/>
    <property type="evidence" value="ECO:0007669"/>
    <property type="project" value="UniProtKB-SubCell"/>
</dbReference>
<dbReference type="PROSITE" id="PS50920">
    <property type="entry name" value="SOLCAR"/>
    <property type="match status" value="3"/>
</dbReference>
<evidence type="ECO:0008006" key="12">
    <source>
        <dbReference type="Google" id="ProtNLM"/>
    </source>
</evidence>
<evidence type="ECO:0000256" key="1">
    <source>
        <dbReference type="ARBA" id="ARBA00004141"/>
    </source>
</evidence>
<gene>
    <name evidence="11" type="ORF">QSP1433_LOCUS4426</name>
</gene>
<feature type="repeat" description="Solcar" evidence="8">
    <location>
        <begin position="197"/>
        <end position="281"/>
    </location>
</feature>
<feature type="transmembrane region" description="Helical" evidence="10">
    <location>
        <begin position="109"/>
        <end position="130"/>
    </location>
</feature>
<dbReference type="Pfam" id="PF00153">
    <property type="entry name" value="Mito_carr"/>
    <property type="match status" value="3"/>
</dbReference>
<proteinExistence type="inferred from homology"/>
<accession>A0A7S2RKG2</accession>
<feature type="repeat" description="Solcar" evidence="8">
    <location>
        <begin position="3"/>
        <end position="95"/>
    </location>
</feature>